<evidence type="ECO:0000313" key="3">
    <source>
        <dbReference type="Proteomes" id="UP000245081"/>
    </source>
</evidence>
<name>A0A2R5F3T3_9PROT</name>
<dbReference type="Pfam" id="PF00211">
    <property type="entry name" value="Guanylate_cyc"/>
    <property type="match status" value="1"/>
</dbReference>
<dbReference type="Proteomes" id="UP000245081">
    <property type="component" value="Unassembled WGS sequence"/>
</dbReference>
<sequence>MLTSLDIIKATGISRATLNNYIALGLLPRPVVASPGDDAQTRARQIGHFPENTLSRIERIKQLKKDGVAMHDIAHQLQLEGFEMSQNQAIETPQSQSKAAEVRSLPETGPLRLTIDQVPYPAYMVNYNLEINWYNEEARAMLLSNFDKLPADTKERSVLEFFNRGSYGSQLQNREAFAQLHMQMGRERVASVLGNASLGVTGTLAGVNGASSSPIAELPLQLKGTDGKDEYYRVYASYFREGILVIFAHEGAGANGLLGLLERRDEVIRNLLKRRLPVLTDVAVMVADLQNSVRICSELPPEEYFELINQIWATMDPIFRRYYGTHGKHVGDGMVYYFFPQPDCNYIVNALNCALEMREAMRRISKEWQLRKNWLNELFLNTGLNEGHEWLGVFHAETKVEFTVLGDTINHAARLSDFARHGSIWATKNLLGKLSVEERSKVRFGIKRQDRDGREVFVNASYSRLSELIDLTSPRYEKLVDIAALAITEIVEVGE</sequence>
<dbReference type="GO" id="GO:0004016">
    <property type="term" value="F:adenylate cyclase activity"/>
    <property type="evidence" value="ECO:0007669"/>
    <property type="project" value="UniProtKB-EC"/>
</dbReference>
<proteinExistence type="predicted"/>
<dbReference type="EMBL" id="BDOQ01000002">
    <property type="protein sequence ID" value="GBG13126.1"/>
    <property type="molecule type" value="Genomic_DNA"/>
</dbReference>
<protein>
    <submittedName>
        <fullName evidence="2">Adenylate cyclase</fullName>
        <ecNumber evidence="2">4.6.1.1</ecNumber>
    </submittedName>
</protein>
<dbReference type="PANTHER" id="PTHR43081">
    <property type="entry name" value="ADENYLATE CYCLASE, TERMINAL-DIFFERENTIATION SPECIFIC-RELATED"/>
    <property type="match status" value="1"/>
</dbReference>
<dbReference type="RefSeq" id="WP_146187125.1">
    <property type="nucleotide sequence ID" value="NZ_BDOQ01000002.1"/>
</dbReference>
<reference evidence="2 3" key="1">
    <citation type="journal article" date="2018" name="Environ. Microbiol.">
        <title>Isolation and genomic characterization of Novimethylophilus kurashikiensis gen. nov. sp. nov., a new lanthanide-dependent methylotrophic species of Methylophilaceae.</title>
        <authorList>
            <person name="Lv H."/>
            <person name="Sahin N."/>
            <person name="Tani A."/>
        </authorList>
    </citation>
    <scope>NUCLEOTIDE SEQUENCE [LARGE SCALE GENOMIC DNA]</scope>
    <source>
        <strain evidence="2 3">La2-4</strain>
    </source>
</reference>
<dbReference type="InterPro" id="IPR001054">
    <property type="entry name" value="A/G_cyclase"/>
</dbReference>
<keyword evidence="2" id="KW-0456">Lyase</keyword>
<dbReference type="OrthoDB" id="8892307at2"/>
<dbReference type="EC" id="4.6.1.1" evidence="2"/>
<dbReference type="AlphaFoldDB" id="A0A2R5F3T3"/>
<dbReference type="CDD" id="cd07302">
    <property type="entry name" value="CHD"/>
    <property type="match status" value="1"/>
</dbReference>
<dbReference type="PROSITE" id="PS50125">
    <property type="entry name" value="GUANYLATE_CYCLASE_2"/>
    <property type="match status" value="1"/>
</dbReference>
<dbReference type="Gene3D" id="1.10.1660.10">
    <property type="match status" value="1"/>
</dbReference>
<feature type="domain" description="Guanylate cyclase" evidence="1">
    <location>
        <begin position="283"/>
        <end position="416"/>
    </location>
</feature>
<evidence type="ECO:0000259" key="1">
    <source>
        <dbReference type="PROSITE" id="PS50125"/>
    </source>
</evidence>
<dbReference type="GO" id="GO:0009190">
    <property type="term" value="P:cyclic nucleotide biosynthetic process"/>
    <property type="evidence" value="ECO:0007669"/>
    <property type="project" value="InterPro"/>
</dbReference>
<comment type="caution">
    <text evidence="2">The sequence shown here is derived from an EMBL/GenBank/DDBJ whole genome shotgun (WGS) entry which is preliminary data.</text>
</comment>
<dbReference type="SUPFAM" id="SSF55073">
    <property type="entry name" value="Nucleotide cyclase"/>
    <property type="match status" value="1"/>
</dbReference>
<dbReference type="GO" id="GO:0035556">
    <property type="term" value="P:intracellular signal transduction"/>
    <property type="evidence" value="ECO:0007669"/>
    <property type="project" value="InterPro"/>
</dbReference>
<dbReference type="InterPro" id="IPR029787">
    <property type="entry name" value="Nucleotide_cyclase"/>
</dbReference>
<dbReference type="InterPro" id="IPR050697">
    <property type="entry name" value="Adenylyl/Guanylyl_Cyclase_3/4"/>
</dbReference>
<evidence type="ECO:0000313" key="2">
    <source>
        <dbReference type="EMBL" id="GBG13126.1"/>
    </source>
</evidence>
<keyword evidence="3" id="KW-1185">Reference proteome</keyword>
<accession>A0A2R5F3T3</accession>
<dbReference type="Gene3D" id="3.30.70.1230">
    <property type="entry name" value="Nucleotide cyclase"/>
    <property type="match status" value="1"/>
</dbReference>
<gene>
    <name evidence="2" type="primary">Lap1</name>
    <name evidence="2" type="ORF">NMK_0664</name>
</gene>
<dbReference type="PANTHER" id="PTHR43081:SF1">
    <property type="entry name" value="ADENYLATE CYCLASE, TERMINAL-DIFFERENTIATION SPECIFIC"/>
    <property type="match status" value="1"/>
</dbReference>
<organism evidence="2 3">
    <name type="scientific">Novimethylophilus kurashikiensis</name>
    <dbReference type="NCBI Taxonomy" id="1825523"/>
    <lineage>
        <taxon>Bacteria</taxon>
        <taxon>Pseudomonadati</taxon>
        <taxon>Pseudomonadota</taxon>
        <taxon>Betaproteobacteria</taxon>
        <taxon>Nitrosomonadales</taxon>
        <taxon>Methylophilaceae</taxon>
        <taxon>Novimethylophilus</taxon>
    </lineage>
</organism>